<reference evidence="1" key="2">
    <citation type="journal article" date="2022" name="New Phytol.">
        <title>Evolutionary transition to the ectomycorrhizal habit in the genomes of a hyperdiverse lineage of mushroom-forming fungi.</title>
        <authorList>
            <person name="Looney B."/>
            <person name="Miyauchi S."/>
            <person name="Morin E."/>
            <person name="Drula E."/>
            <person name="Courty P.E."/>
            <person name="Kohler A."/>
            <person name="Kuo A."/>
            <person name="LaButti K."/>
            <person name="Pangilinan J."/>
            <person name="Lipzen A."/>
            <person name="Riley R."/>
            <person name="Andreopoulos W."/>
            <person name="He G."/>
            <person name="Johnson J."/>
            <person name="Nolan M."/>
            <person name="Tritt A."/>
            <person name="Barry K.W."/>
            <person name="Grigoriev I.V."/>
            <person name="Nagy L.G."/>
            <person name="Hibbett D."/>
            <person name="Henrissat B."/>
            <person name="Matheny P.B."/>
            <person name="Labbe J."/>
            <person name="Martin F.M."/>
        </authorList>
    </citation>
    <scope>NUCLEOTIDE SEQUENCE</scope>
    <source>
        <strain evidence="1">FP105234-sp</strain>
    </source>
</reference>
<dbReference type="Proteomes" id="UP000814033">
    <property type="component" value="Unassembled WGS sequence"/>
</dbReference>
<proteinExistence type="predicted"/>
<organism evidence="1 2">
    <name type="scientific">Auriscalpium vulgare</name>
    <dbReference type="NCBI Taxonomy" id="40419"/>
    <lineage>
        <taxon>Eukaryota</taxon>
        <taxon>Fungi</taxon>
        <taxon>Dikarya</taxon>
        <taxon>Basidiomycota</taxon>
        <taxon>Agaricomycotina</taxon>
        <taxon>Agaricomycetes</taxon>
        <taxon>Russulales</taxon>
        <taxon>Auriscalpiaceae</taxon>
        <taxon>Auriscalpium</taxon>
    </lineage>
</organism>
<accession>A0ACB8S051</accession>
<comment type="caution">
    <text evidence="1">The sequence shown here is derived from an EMBL/GenBank/DDBJ whole genome shotgun (WGS) entry which is preliminary data.</text>
</comment>
<evidence type="ECO:0000313" key="1">
    <source>
        <dbReference type="EMBL" id="KAI0049245.1"/>
    </source>
</evidence>
<evidence type="ECO:0000313" key="2">
    <source>
        <dbReference type="Proteomes" id="UP000814033"/>
    </source>
</evidence>
<dbReference type="EMBL" id="MU275875">
    <property type="protein sequence ID" value="KAI0049245.1"/>
    <property type="molecule type" value="Genomic_DNA"/>
</dbReference>
<gene>
    <name evidence="1" type="ORF">FA95DRAFT_1571316</name>
</gene>
<protein>
    <submittedName>
        <fullName evidence="1">Uncharacterized protein</fullName>
    </submittedName>
</protein>
<name>A0ACB8S051_9AGAM</name>
<sequence>MSQTPPFVCRFLEADPDILASPYLFLGPLAGHHAHFDRRNSANLLGLVNSLFGQSIYPLVNDVARALTIGTPGYSIQYRSEVGHFRALFMWQALAPGAYPVAPQAQFSLSIFIPTAPNLALVRLAYTLLRLADSAVFEFECEPMVQAIGYVVLPDAVVALVLYDEGLDDLYHAAVEDTAVWNADHGIDGPFDGARTTWPPRHGMRGENAAITRSLQGSAFLRSARLDI</sequence>
<keyword evidence="2" id="KW-1185">Reference proteome</keyword>
<reference evidence="1" key="1">
    <citation type="submission" date="2021-02" db="EMBL/GenBank/DDBJ databases">
        <authorList>
            <consortium name="DOE Joint Genome Institute"/>
            <person name="Ahrendt S."/>
            <person name="Looney B.P."/>
            <person name="Miyauchi S."/>
            <person name="Morin E."/>
            <person name="Drula E."/>
            <person name="Courty P.E."/>
            <person name="Chicoki N."/>
            <person name="Fauchery L."/>
            <person name="Kohler A."/>
            <person name="Kuo A."/>
            <person name="Labutti K."/>
            <person name="Pangilinan J."/>
            <person name="Lipzen A."/>
            <person name="Riley R."/>
            <person name="Andreopoulos W."/>
            <person name="He G."/>
            <person name="Johnson J."/>
            <person name="Barry K.W."/>
            <person name="Grigoriev I.V."/>
            <person name="Nagy L."/>
            <person name="Hibbett D."/>
            <person name="Henrissat B."/>
            <person name="Matheny P.B."/>
            <person name="Labbe J."/>
            <person name="Martin F."/>
        </authorList>
    </citation>
    <scope>NUCLEOTIDE SEQUENCE</scope>
    <source>
        <strain evidence="1">FP105234-sp</strain>
    </source>
</reference>